<dbReference type="InterPro" id="IPR034904">
    <property type="entry name" value="FSCA_dom_sf"/>
</dbReference>
<dbReference type="PANTHER" id="PTHR36018:SF1">
    <property type="entry name" value="OS09G0481800 PROTEIN"/>
    <property type="match status" value="1"/>
</dbReference>
<organism evidence="1 2">
    <name type="scientific">Trapa incisa</name>
    <dbReference type="NCBI Taxonomy" id="236973"/>
    <lineage>
        <taxon>Eukaryota</taxon>
        <taxon>Viridiplantae</taxon>
        <taxon>Streptophyta</taxon>
        <taxon>Embryophyta</taxon>
        <taxon>Tracheophyta</taxon>
        <taxon>Spermatophyta</taxon>
        <taxon>Magnoliopsida</taxon>
        <taxon>eudicotyledons</taxon>
        <taxon>Gunneridae</taxon>
        <taxon>Pentapetalae</taxon>
        <taxon>rosids</taxon>
        <taxon>malvids</taxon>
        <taxon>Myrtales</taxon>
        <taxon>Lythraceae</taxon>
        <taxon>Trapa</taxon>
    </lineage>
</organism>
<protein>
    <submittedName>
        <fullName evidence="1">Uncharacterized protein</fullName>
    </submittedName>
</protein>
<accession>A0AAN7QFN8</accession>
<sequence>MEGMTTLVELINPLCCCCNSTPSRLAARQLPTASFHSREFLFRRRDLRVPDIAPAKNVPRLATTPSLGSRVMAASPAGVPVPPLDLTEENIKEVLVDARIEESTVKVKFLFKDKKLKRRTDDCPLLSLQLAQLFDSSVGITGVAELAEMDGPFVKIKLRGRFWHERSVVLARVGNYLKQRIPEILEVDVEDEKMLDDSPENF</sequence>
<reference evidence="1 2" key="1">
    <citation type="journal article" date="2023" name="Hortic Res">
        <title>Pangenome of water caltrop reveals structural variations and asymmetric subgenome divergence after allopolyploidization.</title>
        <authorList>
            <person name="Zhang X."/>
            <person name="Chen Y."/>
            <person name="Wang L."/>
            <person name="Yuan Y."/>
            <person name="Fang M."/>
            <person name="Shi L."/>
            <person name="Lu R."/>
            <person name="Comes H.P."/>
            <person name="Ma Y."/>
            <person name="Chen Y."/>
            <person name="Huang G."/>
            <person name="Zhou Y."/>
            <person name="Zheng Z."/>
            <person name="Qiu Y."/>
        </authorList>
    </citation>
    <scope>NUCLEOTIDE SEQUENCE [LARGE SCALE GENOMIC DNA]</scope>
    <source>
        <tissue evidence="1">Roots</tissue>
    </source>
</reference>
<dbReference type="Gene3D" id="3.30.300.130">
    <property type="entry name" value="Fe-S cluster assembly (FSCA)"/>
    <property type="match status" value="1"/>
</dbReference>
<dbReference type="AlphaFoldDB" id="A0AAN7QFN8"/>
<keyword evidence="2" id="KW-1185">Reference proteome</keyword>
<dbReference type="EMBL" id="JAXIOK010000007">
    <property type="protein sequence ID" value="KAK4766412.1"/>
    <property type="molecule type" value="Genomic_DNA"/>
</dbReference>
<gene>
    <name evidence="1" type="ORF">SAY87_008054</name>
</gene>
<dbReference type="Proteomes" id="UP001345219">
    <property type="component" value="Chromosome 7"/>
</dbReference>
<name>A0AAN7QFN8_9MYRT</name>
<comment type="caution">
    <text evidence="1">The sequence shown here is derived from an EMBL/GenBank/DDBJ whole genome shotgun (WGS) entry which is preliminary data.</text>
</comment>
<proteinExistence type="predicted"/>
<dbReference type="PANTHER" id="PTHR36018">
    <property type="entry name" value="OS09G0481800 PROTEIN"/>
    <property type="match status" value="1"/>
</dbReference>
<evidence type="ECO:0000313" key="1">
    <source>
        <dbReference type="EMBL" id="KAK4766412.1"/>
    </source>
</evidence>
<evidence type="ECO:0000313" key="2">
    <source>
        <dbReference type="Proteomes" id="UP001345219"/>
    </source>
</evidence>